<feature type="transmembrane region" description="Helical" evidence="1">
    <location>
        <begin position="107"/>
        <end position="129"/>
    </location>
</feature>
<keyword evidence="1" id="KW-1133">Transmembrane helix</keyword>
<accession>A0A4V2UNL6</accession>
<reference evidence="2 3" key="1">
    <citation type="submission" date="2019-03" db="EMBL/GenBank/DDBJ databases">
        <title>Genomic Encyclopedia of Type Strains, Phase IV (KMG-IV): sequencing the most valuable type-strain genomes for metagenomic binning, comparative biology and taxonomic classification.</title>
        <authorList>
            <person name="Goeker M."/>
        </authorList>
    </citation>
    <scope>NUCLEOTIDE SEQUENCE [LARGE SCALE GENOMIC DNA]</scope>
    <source>
        <strain evidence="2 3">DSM 101688</strain>
    </source>
</reference>
<keyword evidence="3" id="KW-1185">Reference proteome</keyword>
<dbReference type="Proteomes" id="UP000295304">
    <property type="component" value="Unassembled WGS sequence"/>
</dbReference>
<dbReference type="OrthoDB" id="7845107at2"/>
<protein>
    <recommendedName>
        <fullName evidence="4">Holin (3TMs family)</fullName>
    </recommendedName>
</protein>
<evidence type="ECO:0000256" key="1">
    <source>
        <dbReference type="SAM" id="Phobius"/>
    </source>
</evidence>
<keyword evidence="1" id="KW-0472">Membrane</keyword>
<evidence type="ECO:0000313" key="3">
    <source>
        <dbReference type="Proteomes" id="UP000295304"/>
    </source>
</evidence>
<organism evidence="2 3">
    <name type="scientific">Varunaivibrio sulfuroxidans</name>
    <dbReference type="NCBI Taxonomy" id="1773489"/>
    <lineage>
        <taxon>Bacteria</taxon>
        <taxon>Pseudomonadati</taxon>
        <taxon>Pseudomonadota</taxon>
        <taxon>Alphaproteobacteria</taxon>
        <taxon>Rhodospirillales</taxon>
        <taxon>Magnetovibrionaceae</taxon>
        <taxon>Varunaivibrio</taxon>
    </lineage>
</organism>
<keyword evidence="1" id="KW-0812">Transmembrane</keyword>
<dbReference type="AlphaFoldDB" id="A0A4V2UNL6"/>
<gene>
    <name evidence="2" type="ORF">EDD55_105117</name>
</gene>
<comment type="caution">
    <text evidence="2">The sequence shown here is derived from an EMBL/GenBank/DDBJ whole genome shotgun (WGS) entry which is preliminary data.</text>
</comment>
<dbReference type="RefSeq" id="WP_132939018.1">
    <property type="nucleotide sequence ID" value="NZ_CP119676.1"/>
</dbReference>
<evidence type="ECO:0008006" key="4">
    <source>
        <dbReference type="Google" id="ProtNLM"/>
    </source>
</evidence>
<proteinExistence type="predicted"/>
<dbReference type="EMBL" id="SLZW01000005">
    <property type="protein sequence ID" value="TCS62571.1"/>
    <property type="molecule type" value="Genomic_DNA"/>
</dbReference>
<feature type="transmembrane region" description="Helical" evidence="1">
    <location>
        <begin position="135"/>
        <end position="158"/>
    </location>
</feature>
<sequence length="182" mass="18441">MSGPDIWDAAKGILATVAPALGAAIGGPFGGIAARTITGAILGAPSDDPKAAAAAIAGATPQQLVALKKAESDFAAHMRELDIEMESLAARDRDSARQRQVETKDKMPALIALAALAGFFGILGAMIFVPIPSDAMQPLAIMLGALGTLVTQIGAYYFGSSSGSSRKNAMIERLMAGSKGGA</sequence>
<evidence type="ECO:0000313" key="2">
    <source>
        <dbReference type="EMBL" id="TCS62571.1"/>
    </source>
</evidence>
<name>A0A4V2UNL6_9PROT</name>